<dbReference type="InterPro" id="IPR013785">
    <property type="entry name" value="Aldolase_TIM"/>
</dbReference>
<evidence type="ECO:0000259" key="6">
    <source>
        <dbReference type="Pfam" id="PF00724"/>
    </source>
</evidence>
<gene>
    <name evidence="7" type="ORF">DAI18_15805</name>
</gene>
<name>A0A2S0PDA5_9NEIS</name>
<keyword evidence="5" id="KW-0560">Oxidoreductase</keyword>
<evidence type="ECO:0000256" key="3">
    <source>
        <dbReference type="ARBA" id="ARBA00022643"/>
    </source>
</evidence>
<dbReference type="OrthoDB" id="8985337at2"/>
<evidence type="ECO:0000313" key="8">
    <source>
        <dbReference type="Proteomes" id="UP000244173"/>
    </source>
</evidence>
<dbReference type="STRING" id="1122240.GCA_000620105_03278"/>
<dbReference type="GO" id="GO:0010181">
    <property type="term" value="F:FMN binding"/>
    <property type="evidence" value="ECO:0007669"/>
    <property type="project" value="InterPro"/>
</dbReference>
<keyword evidence="3" id="KW-0288">FMN</keyword>
<keyword evidence="8" id="KW-1185">Reference proteome</keyword>
<feature type="domain" description="NADH:flavin oxidoreductase/NADH oxidase N-terminal" evidence="6">
    <location>
        <begin position="4"/>
        <end position="338"/>
    </location>
</feature>
<organism evidence="7 8">
    <name type="scientific">Microvirgula aerodenitrificans</name>
    <dbReference type="NCBI Taxonomy" id="57480"/>
    <lineage>
        <taxon>Bacteria</taxon>
        <taxon>Pseudomonadati</taxon>
        <taxon>Pseudomonadota</taxon>
        <taxon>Betaproteobacteria</taxon>
        <taxon>Neisseriales</taxon>
        <taxon>Aquaspirillaceae</taxon>
        <taxon>Microvirgula</taxon>
    </lineage>
</organism>
<dbReference type="Proteomes" id="UP000244173">
    <property type="component" value="Chromosome"/>
</dbReference>
<evidence type="ECO:0000256" key="5">
    <source>
        <dbReference type="ARBA" id="ARBA00023002"/>
    </source>
</evidence>
<dbReference type="RefSeq" id="WP_028500161.1">
    <property type="nucleotide sequence ID" value="NZ_CP028519.1"/>
</dbReference>
<protein>
    <submittedName>
        <fullName evidence="7">NADH:flavin oxidoreductase/NADH oxidase</fullName>
    </submittedName>
</protein>
<dbReference type="InterPro" id="IPR044152">
    <property type="entry name" value="YqjM-like"/>
</dbReference>
<reference evidence="7 8" key="1">
    <citation type="submission" date="2018-04" db="EMBL/GenBank/DDBJ databases">
        <title>Denitrifier Microvirgula.</title>
        <authorList>
            <person name="Anderson E."/>
            <person name="Jang J."/>
            <person name="Ishii S."/>
        </authorList>
    </citation>
    <scope>NUCLEOTIDE SEQUENCE [LARGE SCALE GENOMIC DNA]</scope>
    <source>
        <strain evidence="7 8">BE2.4</strain>
    </source>
</reference>
<evidence type="ECO:0000256" key="4">
    <source>
        <dbReference type="ARBA" id="ARBA00022857"/>
    </source>
</evidence>
<dbReference type="GO" id="GO:0003959">
    <property type="term" value="F:NADPH dehydrogenase activity"/>
    <property type="evidence" value="ECO:0007669"/>
    <property type="project" value="InterPro"/>
</dbReference>
<dbReference type="SUPFAM" id="SSF51395">
    <property type="entry name" value="FMN-linked oxidoreductases"/>
    <property type="match status" value="1"/>
</dbReference>
<dbReference type="KEGG" id="maer:DAI18_15805"/>
<evidence type="ECO:0000256" key="2">
    <source>
        <dbReference type="ARBA" id="ARBA00022630"/>
    </source>
</evidence>
<accession>A0A2S0PDA5</accession>
<dbReference type="AlphaFoldDB" id="A0A2S0PDA5"/>
<comment type="cofactor">
    <cofactor evidence="1">
        <name>FMN</name>
        <dbReference type="ChEBI" id="CHEBI:58210"/>
    </cofactor>
</comment>
<sequence>MAHLFTPFSLRDVTFANRIGVSPMCQYSACDGLANDWHLVHLGGLARGGAGLVMSEAVAVSPGGRISPQDLGLWNAGQIAPLARIVDFIAGQGSVAGIQLAHAGRKASTHRPWDARRGTIGIEDGGWPTVAPAAVAFSDHATPKALSTGEIGAIVADFAAAAIRARQAGFRVVEIHAAHGYLLHQFLSPLSNRRSDDYGGGFGNRTRLTREVVRAVRDVWPASLPLFVRLSATDWAEGGWTPDESVELSRLLKADGADLIDMSSGGLVPHAAIPVGPGYQTAFAADARHRAGVPVATVGMITSPAQADHIVRSGQADMVWLARELLRQPHWPLHAAEVLGQEVPWPPQYVRAAAAGTPIRD</sequence>
<dbReference type="InterPro" id="IPR001155">
    <property type="entry name" value="OxRdtase_FMN_N"/>
</dbReference>
<dbReference type="PANTHER" id="PTHR43303:SF4">
    <property type="entry name" value="NADPH DEHYDROGENASE C23G7.10C-RELATED"/>
    <property type="match status" value="1"/>
</dbReference>
<dbReference type="Gene3D" id="3.20.20.70">
    <property type="entry name" value="Aldolase class I"/>
    <property type="match status" value="1"/>
</dbReference>
<proteinExistence type="predicted"/>
<evidence type="ECO:0000313" key="7">
    <source>
        <dbReference type="EMBL" id="AVY95341.1"/>
    </source>
</evidence>
<dbReference type="GO" id="GO:0050661">
    <property type="term" value="F:NADP binding"/>
    <property type="evidence" value="ECO:0007669"/>
    <property type="project" value="InterPro"/>
</dbReference>
<evidence type="ECO:0000256" key="1">
    <source>
        <dbReference type="ARBA" id="ARBA00001917"/>
    </source>
</evidence>
<dbReference type="PANTHER" id="PTHR43303">
    <property type="entry name" value="NADPH DEHYDROGENASE C23G7.10C-RELATED"/>
    <property type="match status" value="1"/>
</dbReference>
<dbReference type="EMBL" id="CP028519">
    <property type="protein sequence ID" value="AVY95341.1"/>
    <property type="molecule type" value="Genomic_DNA"/>
</dbReference>
<keyword evidence="2" id="KW-0285">Flavoprotein</keyword>
<dbReference type="Pfam" id="PF00724">
    <property type="entry name" value="Oxidored_FMN"/>
    <property type="match status" value="1"/>
</dbReference>
<keyword evidence="4" id="KW-0521">NADP</keyword>
<dbReference type="CDD" id="cd02932">
    <property type="entry name" value="OYE_YqiM_FMN"/>
    <property type="match status" value="1"/>
</dbReference>